<reference evidence="3" key="1">
    <citation type="journal article" date="2023" name="Commun. Biol.">
        <title>Genome analysis of Parmales, the sister group of diatoms, reveals the evolutionary specialization of diatoms from phago-mixotrophs to photoautotrophs.</title>
        <authorList>
            <person name="Ban H."/>
            <person name="Sato S."/>
            <person name="Yoshikawa S."/>
            <person name="Yamada K."/>
            <person name="Nakamura Y."/>
            <person name="Ichinomiya M."/>
            <person name="Sato N."/>
            <person name="Blanc-Mathieu R."/>
            <person name="Endo H."/>
            <person name="Kuwata A."/>
            <person name="Ogata H."/>
        </authorList>
    </citation>
    <scope>NUCLEOTIDE SEQUENCE [LARGE SCALE GENOMIC DNA]</scope>
    <source>
        <strain evidence="3">NIES 3699</strain>
    </source>
</reference>
<dbReference type="EMBL" id="BRXX01000152">
    <property type="protein sequence ID" value="GMH94160.1"/>
    <property type="molecule type" value="Genomic_DNA"/>
</dbReference>
<feature type="chain" id="PRO_5040802075" evidence="1">
    <location>
        <begin position="23"/>
        <end position="721"/>
    </location>
</feature>
<organism evidence="2 3">
    <name type="scientific">Triparma verrucosa</name>
    <dbReference type="NCBI Taxonomy" id="1606542"/>
    <lineage>
        <taxon>Eukaryota</taxon>
        <taxon>Sar</taxon>
        <taxon>Stramenopiles</taxon>
        <taxon>Ochrophyta</taxon>
        <taxon>Bolidophyceae</taxon>
        <taxon>Parmales</taxon>
        <taxon>Triparmaceae</taxon>
        <taxon>Triparma</taxon>
    </lineage>
</organism>
<feature type="signal peptide" evidence="1">
    <location>
        <begin position="1"/>
        <end position="22"/>
    </location>
</feature>
<keyword evidence="1" id="KW-0732">Signal</keyword>
<name>A0A9W7EXN7_9STRA</name>
<evidence type="ECO:0000313" key="2">
    <source>
        <dbReference type="EMBL" id="GMH94160.1"/>
    </source>
</evidence>
<gene>
    <name evidence="2" type="ORF">TrVE_jg1245</name>
</gene>
<keyword evidence="3" id="KW-1185">Reference proteome</keyword>
<sequence length="721" mass="80729">MITPVRLPILFLLLFLPLHTLATSLSFLPSPSDDSFIIAIDDVPWLYASGASFQGADLKFEEMRQGDGGFDAFGSYIDYVYTWTNTPVYTVIKTYREDPSTIVFEQHIREDVSSPGFPDSFTQSAWPIFGKNDLNHFTYKEFWPVMESGSLKSFQPSHQGGVPLTIYNSSDSTLPNVVFSPLTDFKSVHMAADSETFSLGIISNATFIPQNFEASFILSSSSGINRGMMEWGEKLLSYHDKPRTDMFLDTTHSTIGFWTDNGGYYHYSTGEDTSKTYEEVLPEVKAYHDSLNIPFGHWQFDSWFYPKDGPVDHGGGGGGVTNWTADPSIFPSGMANINELLDDMPTIMHNRQWSASSDYVKSWEFEWFIDDETQIAIPKDPAAFFTRFFQEQKGWGLTMYEQDWIMKQYDLTDSLFTNLTLANLWHRGMGEGASAAGLSIQYCMPYPNDILSSVMNKAVTNIRATDDYFHGDDRYESNWPIGQTAMLIHALGALPFKDGFYSSTNVQTGGQEVGPELHPDRHAIMATLSTAMVGPMDGINLLNASRVMSKCNSEGKILKPDRPVTTPDYCYINGKKGEDCVSYSTSSGSNIYFFDNNGSANFTLDMIDVNDDTREYAVYNWYTGSTYTIKGGESIVLEAGYEGHSYAVISPFDDITDIAFIGETDKIVTNSRARFDHKEGKVRGGENERVRQCWIVKGNSLRTVCKEITLTEDGVGLMAPM</sequence>
<accession>A0A9W7EXN7</accession>
<dbReference type="Proteomes" id="UP001165160">
    <property type="component" value="Unassembled WGS sequence"/>
</dbReference>
<comment type="caution">
    <text evidence="2">The sequence shown here is derived from an EMBL/GenBank/DDBJ whole genome shotgun (WGS) entry which is preliminary data.</text>
</comment>
<protein>
    <submittedName>
        <fullName evidence="2">Uncharacterized protein</fullName>
    </submittedName>
</protein>
<evidence type="ECO:0000256" key="1">
    <source>
        <dbReference type="SAM" id="SignalP"/>
    </source>
</evidence>
<dbReference type="AlphaFoldDB" id="A0A9W7EXN7"/>
<evidence type="ECO:0000313" key="3">
    <source>
        <dbReference type="Proteomes" id="UP001165160"/>
    </source>
</evidence>
<proteinExistence type="predicted"/>